<accession>A0ABN6ZQS4</accession>
<gene>
    <name evidence="1" type="ORF">PABY_22030</name>
</gene>
<keyword evidence="2" id="KW-1185">Reference proteome</keyword>
<evidence type="ECO:0000313" key="1">
    <source>
        <dbReference type="EMBL" id="BES82636.1"/>
    </source>
</evidence>
<protein>
    <submittedName>
        <fullName evidence="1">Uncharacterized protein</fullName>
    </submittedName>
</protein>
<dbReference type="Proteomes" id="UP001341135">
    <property type="component" value="Chromosome"/>
</dbReference>
<dbReference type="EMBL" id="AP028907">
    <property type="protein sequence ID" value="BES82636.1"/>
    <property type="molecule type" value="Genomic_DNA"/>
</dbReference>
<name>A0ABN6ZQS4_9CREN</name>
<organism evidence="1 2">
    <name type="scientific">Pyrodictium abyssi</name>
    <dbReference type="NCBI Taxonomy" id="54256"/>
    <lineage>
        <taxon>Archaea</taxon>
        <taxon>Thermoproteota</taxon>
        <taxon>Thermoprotei</taxon>
        <taxon>Desulfurococcales</taxon>
        <taxon>Pyrodictiaceae</taxon>
        <taxon>Pyrodictium</taxon>
    </lineage>
</organism>
<reference evidence="1 2" key="1">
    <citation type="submission" date="2023-09" db="EMBL/GenBank/DDBJ databases">
        <title>Pyrofollis japonicus gen. nov. sp. nov., a novel member of the family Pyrodictiaceae isolated from the Iheya North hydrothermal field.</title>
        <authorList>
            <person name="Miyazaki U."/>
            <person name="Sanari M."/>
            <person name="Tame A."/>
            <person name="Kitajima M."/>
            <person name="Okamoto A."/>
            <person name="Sawayama S."/>
            <person name="Miyazaki J."/>
            <person name="Takai K."/>
            <person name="Nakagawa S."/>
        </authorList>
    </citation>
    <scope>NUCLEOTIDE SEQUENCE [LARGE SCALE GENOMIC DNA]</scope>
    <source>
        <strain evidence="1 2">AV2</strain>
    </source>
</reference>
<proteinExistence type="predicted"/>
<evidence type="ECO:0000313" key="2">
    <source>
        <dbReference type="Proteomes" id="UP001341135"/>
    </source>
</evidence>
<sequence length="162" mass="18616">MPPAAEQSKIVEAWKGVTEYWYEEFRRALVIRDTNGCIVISLDVYSRLDALPPEYRVKDRLETGSPVEVLYVDASAVAERIHGVKPEKIELTVIHTVAGGEERYEVSDVRITCCNCRNLAYDDIYRVYRSVVELIEQRNPEVSPLTSPQPVEKVYRTRLAER</sequence>